<keyword evidence="5" id="KW-1185">Reference proteome</keyword>
<protein>
    <submittedName>
        <fullName evidence="4">Thioredoxin</fullName>
    </submittedName>
</protein>
<dbReference type="InterPro" id="IPR036249">
    <property type="entry name" value="Thioredoxin-like_sf"/>
</dbReference>
<dbReference type="PRINTS" id="PR00421">
    <property type="entry name" value="THIOREDOXIN"/>
</dbReference>
<keyword evidence="2" id="KW-1015">Disulfide bond</keyword>
<evidence type="ECO:0000313" key="4">
    <source>
        <dbReference type="EMBL" id="RWQ98609.1"/>
    </source>
</evidence>
<organism evidence="4 5">
    <name type="scientific">Byssochlamys spectabilis</name>
    <name type="common">Paecilomyces variotii</name>
    <dbReference type="NCBI Taxonomy" id="264951"/>
    <lineage>
        <taxon>Eukaryota</taxon>
        <taxon>Fungi</taxon>
        <taxon>Dikarya</taxon>
        <taxon>Ascomycota</taxon>
        <taxon>Pezizomycotina</taxon>
        <taxon>Eurotiomycetes</taxon>
        <taxon>Eurotiomycetidae</taxon>
        <taxon>Eurotiales</taxon>
        <taxon>Thermoascaceae</taxon>
        <taxon>Paecilomyces</taxon>
    </lineage>
</organism>
<comment type="similarity">
    <text evidence="1">Belongs to the thioredoxin family.</text>
</comment>
<evidence type="ECO:0000256" key="1">
    <source>
        <dbReference type="ARBA" id="ARBA00008987"/>
    </source>
</evidence>
<evidence type="ECO:0000313" key="5">
    <source>
        <dbReference type="Proteomes" id="UP000283841"/>
    </source>
</evidence>
<dbReference type="STRING" id="264951.A0A443I3D9"/>
<dbReference type="InterPro" id="IPR013766">
    <property type="entry name" value="Thioredoxin_domain"/>
</dbReference>
<evidence type="ECO:0000256" key="2">
    <source>
        <dbReference type="ARBA" id="ARBA00023157"/>
    </source>
</evidence>
<dbReference type="AlphaFoldDB" id="A0A443I3D9"/>
<proteinExistence type="inferred from homology"/>
<name>A0A443I3D9_BYSSP</name>
<dbReference type="RefSeq" id="XP_028488254.1">
    <property type="nucleotide sequence ID" value="XM_028628871.1"/>
</dbReference>
<gene>
    <name evidence="4" type="ORF">C8Q69DRAFT_442760</name>
</gene>
<dbReference type="SUPFAM" id="SSF52833">
    <property type="entry name" value="Thioredoxin-like"/>
    <property type="match status" value="1"/>
</dbReference>
<dbReference type="GeneID" id="39598148"/>
<comment type="caution">
    <text evidence="4">The sequence shown here is derived from an EMBL/GenBank/DDBJ whole genome shotgun (WGS) entry which is preliminary data.</text>
</comment>
<dbReference type="Pfam" id="PF00085">
    <property type="entry name" value="Thioredoxin"/>
    <property type="match status" value="1"/>
</dbReference>
<dbReference type="GO" id="GO:0015035">
    <property type="term" value="F:protein-disulfide reductase activity"/>
    <property type="evidence" value="ECO:0007669"/>
    <property type="project" value="InterPro"/>
</dbReference>
<dbReference type="InterPro" id="IPR017937">
    <property type="entry name" value="Thioredoxin_CS"/>
</dbReference>
<dbReference type="Gene3D" id="3.40.30.10">
    <property type="entry name" value="Glutaredoxin"/>
    <property type="match status" value="1"/>
</dbReference>
<dbReference type="FunFam" id="3.40.30.10:FF:000245">
    <property type="entry name" value="Thioredoxin"/>
    <property type="match status" value="1"/>
</dbReference>
<dbReference type="CDD" id="cd02947">
    <property type="entry name" value="TRX_family"/>
    <property type="match status" value="1"/>
</dbReference>
<dbReference type="NCBIfam" id="TIGR01068">
    <property type="entry name" value="thioredoxin"/>
    <property type="match status" value="1"/>
</dbReference>
<dbReference type="PROSITE" id="PS51352">
    <property type="entry name" value="THIOREDOXIN_2"/>
    <property type="match status" value="1"/>
</dbReference>
<feature type="domain" description="Thioredoxin" evidence="3">
    <location>
        <begin position="1"/>
        <end position="108"/>
    </location>
</feature>
<dbReference type="PANTHER" id="PTHR46115">
    <property type="entry name" value="THIOREDOXIN-LIKE PROTEIN 1"/>
    <property type="match status" value="1"/>
</dbReference>
<evidence type="ECO:0000259" key="3">
    <source>
        <dbReference type="PROSITE" id="PS51352"/>
    </source>
</evidence>
<dbReference type="Proteomes" id="UP000283841">
    <property type="component" value="Unassembled WGS sequence"/>
</dbReference>
<reference evidence="4 5" key="1">
    <citation type="journal article" date="2018" name="Front. Microbiol.">
        <title>Genomic and genetic insights into a cosmopolitan fungus, Paecilomyces variotii (Eurotiales).</title>
        <authorList>
            <person name="Urquhart A.S."/>
            <person name="Mondo S.J."/>
            <person name="Makela M.R."/>
            <person name="Hane J.K."/>
            <person name="Wiebenga A."/>
            <person name="He G."/>
            <person name="Mihaltcheva S."/>
            <person name="Pangilinan J."/>
            <person name="Lipzen A."/>
            <person name="Barry K."/>
            <person name="de Vries R.P."/>
            <person name="Grigoriev I.V."/>
            <person name="Idnurm A."/>
        </authorList>
    </citation>
    <scope>NUCLEOTIDE SEQUENCE [LARGE SCALE GENOMIC DNA]</scope>
    <source>
        <strain evidence="4 5">CBS 101075</strain>
    </source>
</reference>
<accession>A0A443I3D9</accession>
<sequence>MGVTPLSGLETFYEIINNGNVIIIDFWATWCGPCRLMSPIFEQLSEQMSGPEFYKVDVDEEQAIAEEIGIRSMPTYMVFKDGQKLEELVGANPGKLEMLVGDLDMYMY</sequence>
<dbReference type="PROSITE" id="PS00194">
    <property type="entry name" value="THIOREDOXIN_1"/>
    <property type="match status" value="1"/>
</dbReference>
<dbReference type="EMBL" id="RCNU01000002">
    <property type="protein sequence ID" value="RWQ98609.1"/>
    <property type="molecule type" value="Genomic_DNA"/>
</dbReference>
<dbReference type="InterPro" id="IPR005746">
    <property type="entry name" value="Thioredoxin"/>
</dbReference>
<dbReference type="VEuPathDB" id="FungiDB:C8Q69DRAFT_442760"/>